<dbReference type="AlphaFoldDB" id="A0A381PD08"/>
<accession>A0A381PD08</accession>
<feature type="region of interest" description="Disordered" evidence="1">
    <location>
        <begin position="1"/>
        <end position="40"/>
    </location>
</feature>
<dbReference type="EMBL" id="UINC01000928">
    <property type="protein sequence ID" value="SUZ64069.1"/>
    <property type="molecule type" value="Genomic_DNA"/>
</dbReference>
<protein>
    <submittedName>
        <fullName evidence="2">Uncharacterized protein</fullName>
    </submittedName>
</protein>
<reference evidence="2" key="1">
    <citation type="submission" date="2018-05" db="EMBL/GenBank/DDBJ databases">
        <authorList>
            <person name="Lanie J.A."/>
            <person name="Ng W.-L."/>
            <person name="Kazmierczak K.M."/>
            <person name="Andrzejewski T.M."/>
            <person name="Davidsen T.M."/>
            <person name="Wayne K.J."/>
            <person name="Tettelin H."/>
            <person name="Glass J.I."/>
            <person name="Rusch D."/>
            <person name="Podicherti R."/>
            <person name="Tsui H.-C.T."/>
            <person name="Winkler M.E."/>
        </authorList>
    </citation>
    <scope>NUCLEOTIDE SEQUENCE</scope>
</reference>
<gene>
    <name evidence="2" type="ORF">METZ01_LOCUS16923</name>
</gene>
<evidence type="ECO:0000256" key="1">
    <source>
        <dbReference type="SAM" id="MobiDB-lite"/>
    </source>
</evidence>
<name>A0A381PD08_9ZZZZ</name>
<feature type="compositionally biased region" description="Basic and acidic residues" evidence="1">
    <location>
        <begin position="7"/>
        <end position="20"/>
    </location>
</feature>
<sequence length="40" mass="4363">MNLSEAWRVDQHSTSGHEHLSSYSGVTTRPFLADGTSGEN</sequence>
<organism evidence="2">
    <name type="scientific">marine metagenome</name>
    <dbReference type="NCBI Taxonomy" id="408172"/>
    <lineage>
        <taxon>unclassified sequences</taxon>
        <taxon>metagenomes</taxon>
        <taxon>ecological metagenomes</taxon>
    </lineage>
</organism>
<evidence type="ECO:0000313" key="2">
    <source>
        <dbReference type="EMBL" id="SUZ64069.1"/>
    </source>
</evidence>
<proteinExistence type="predicted"/>